<accession>A0A5C6XLJ5</accession>
<keyword evidence="1" id="KW-0472">Membrane</keyword>
<reference evidence="3 4" key="1">
    <citation type="submission" date="2019-08" db="EMBL/GenBank/DDBJ databases">
        <title>Bradymonadales sp. TMQ4.</title>
        <authorList>
            <person name="Liang Q."/>
        </authorList>
    </citation>
    <scope>NUCLEOTIDE SEQUENCE [LARGE SCALE GENOMIC DNA]</scope>
    <source>
        <strain evidence="3 4">TMQ4</strain>
    </source>
</reference>
<dbReference type="OrthoDB" id="5494108at2"/>
<keyword evidence="4" id="KW-1185">Reference proteome</keyword>
<comment type="caution">
    <text evidence="3">The sequence shown here is derived from an EMBL/GenBank/DDBJ whole genome shotgun (WGS) entry which is preliminary data.</text>
</comment>
<evidence type="ECO:0000256" key="1">
    <source>
        <dbReference type="SAM" id="Phobius"/>
    </source>
</evidence>
<evidence type="ECO:0000313" key="3">
    <source>
        <dbReference type="EMBL" id="TXD38487.1"/>
    </source>
</evidence>
<sequence length="486" mass="52156">MRSAVAWVLAVGVVGLVQSFAGGAQAQVEPWAPTAETRARVTVVSLLTYEEDLEAAQAAAELLRSWSSVQVVDDYHGLPDISPEYRDEIITWAEAAEHAYFYEGAQAAAAMLDGRVQRMLDVPEAWGGDMDAAVFVRSAGLYLARALLDMGHKERAQHLIERLAYTFVARSILTRRWPPEVAEMWEVARQKLATYETTLTINVQDHWDCPVLVFGQKVGVSRLRVKPGQRYVFSADCGGETVLGEAAWSVGGFTPGEHSVGYWPSAHPGIHVGAEDMRSMANTRQVDEIVLLGTGDYCGPIESIKEGQACLWSATVDDEYNAVLIDFNDTQAAHRALGAVLPELYEAAGDPGRPDPVALSPAPSSPGPVAWAAPTTLMLAGGAWLGYTLMAQHRYNCSAQTGGDSWVSCESTQAMDFTSEEERLARSRSLNLHRLGAGITLGVGAAVLGALIIDGVGHDAHPQGSMSGFDVSVGPDGTTLGWGGRF</sequence>
<name>A0A5C6XLJ5_9DELT</name>
<keyword evidence="1" id="KW-0812">Transmembrane</keyword>
<feature type="transmembrane region" description="Helical" evidence="1">
    <location>
        <begin position="432"/>
        <end position="453"/>
    </location>
</feature>
<keyword evidence="1" id="KW-1133">Transmembrane helix</keyword>
<feature type="transmembrane region" description="Helical" evidence="1">
    <location>
        <begin position="369"/>
        <end position="390"/>
    </location>
</feature>
<keyword evidence="2" id="KW-0732">Signal</keyword>
<dbReference type="EMBL" id="VOSM01000002">
    <property type="protein sequence ID" value="TXD38487.1"/>
    <property type="molecule type" value="Genomic_DNA"/>
</dbReference>
<dbReference type="AlphaFoldDB" id="A0A5C6XLJ5"/>
<gene>
    <name evidence="3" type="ORF">FRC98_06285</name>
</gene>
<dbReference type="Proteomes" id="UP000321412">
    <property type="component" value="Unassembled WGS sequence"/>
</dbReference>
<dbReference type="RefSeq" id="WP_146980427.1">
    <property type="nucleotide sequence ID" value="NZ_VOSM01000002.1"/>
</dbReference>
<evidence type="ECO:0000313" key="4">
    <source>
        <dbReference type="Proteomes" id="UP000321412"/>
    </source>
</evidence>
<protein>
    <submittedName>
        <fullName evidence="3">Uncharacterized protein</fullName>
    </submittedName>
</protein>
<evidence type="ECO:0000256" key="2">
    <source>
        <dbReference type="SAM" id="SignalP"/>
    </source>
</evidence>
<feature type="chain" id="PRO_5023088941" evidence="2">
    <location>
        <begin position="27"/>
        <end position="486"/>
    </location>
</feature>
<organism evidence="3 4">
    <name type="scientific">Lujinxingia vulgaris</name>
    <dbReference type="NCBI Taxonomy" id="2600176"/>
    <lineage>
        <taxon>Bacteria</taxon>
        <taxon>Deltaproteobacteria</taxon>
        <taxon>Bradymonadales</taxon>
        <taxon>Lujinxingiaceae</taxon>
        <taxon>Lujinxingia</taxon>
    </lineage>
</organism>
<feature type="signal peptide" evidence="2">
    <location>
        <begin position="1"/>
        <end position="26"/>
    </location>
</feature>
<proteinExistence type="predicted"/>